<protein>
    <submittedName>
        <fullName evidence="4">2-polyprenyl-6-methoxyphenol hydroxylase-like FAD-dependent oxidoreductase</fullName>
    </submittedName>
</protein>
<evidence type="ECO:0000256" key="2">
    <source>
        <dbReference type="ARBA" id="ARBA00022827"/>
    </source>
</evidence>
<feature type="domain" description="FAD-binding" evidence="3">
    <location>
        <begin position="6"/>
        <end position="348"/>
    </location>
</feature>
<proteinExistence type="predicted"/>
<dbReference type="RefSeq" id="WP_179714689.1">
    <property type="nucleotide sequence ID" value="NZ_JACBZT010000001.1"/>
</dbReference>
<dbReference type="PANTHER" id="PTHR43004">
    <property type="entry name" value="TRK SYSTEM POTASSIUM UPTAKE PROTEIN"/>
    <property type="match status" value="1"/>
</dbReference>
<evidence type="ECO:0000259" key="3">
    <source>
        <dbReference type="Pfam" id="PF01494"/>
    </source>
</evidence>
<dbReference type="PRINTS" id="PR00420">
    <property type="entry name" value="RNGMNOXGNASE"/>
</dbReference>
<dbReference type="Proteomes" id="UP000541969">
    <property type="component" value="Unassembled WGS sequence"/>
</dbReference>
<dbReference type="SUPFAM" id="SSF51905">
    <property type="entry name" value="FAD/NAD(P)-binding domain"/>
    <property type="match status" value="1"/>
</dbReference>
<dbReference type="AlphaFoldDB" id="A0A853CCL8"/>
<dbReference type="Gene3D" id="3.40.30.120">
    <property type="match status" value="1"/>
</dbReference>
<dbReference type="Pfam" id="PF01494">
    <property type="entry name" value="FAD_binding_3"/>
    <property type="match status" value="1"/>
</dbReference>
<name>A0A853CCL8_9ACTN</name>
<keyword evidence="5" id="KW-1185">Reference proteome</keyword>
<dbReference type="Gene3D" id="3.50.50.60">
    <property type="entry name" value="FAD/NAD(P)-binding domain"/>
    <property type="match status" value="1"/>
</dbReference>
<dbReference type="EMBL" id="JACBZT010000001">
    <property type="protein sequence ID" value="NYJ03903.1"/>
    <property type="molecule type" value="Genomic_DNA"/>
</dbReference>
<dbReference type="Gene3D" id="3.30.9.10">
    <property type="entry name" value="D-Amino Acid Oxidase, subunit A, domain 2"/>
    <property type="match status" value="1"/>
</dbReference>
<dbReference type="InterPro" id="IPR036188">
    <property type="entry name" value="FAD/NAD-bd_sf"/>
</dbReference>
<evidence type="ECO:0000256" key="1">
    <source>
        <dbReference type="ARBA" id="ARBA00022630"/>
    </source>
</evidence>
<dbReference type="InterPro" id="IPR050641">
    <property type="entry name" value="RIFMO-like"/>
</dbReference>
<accession>A0A853CCL8</accession>
<keyword evidence="1" id="KW-0285">Flavoprotein</keyword>
<dbReference type="PANTHER" id="PTHR43004:SF21">
    <property type="entry name" value="FAD-BINDING DOMAIN-CONTAINING PROTEIN-RELATED"/>
    <property type="match status" value="1"/>
</dbReference>
<evidence type="ECO:0000313" key="5">
    <source>
        <dbReference type="Proteomes" id="UP000541969"/>
    </source>
</evidence>
<sequence>MNGRRQVIIVGGGPVGVALAIDLAQRGISSALIERRTELSGIPKGQNLTQRTMEHFRFWGLAEQLRAARTMPTGHPIGTVVAYGDLMSDFWRAPAGREQVADYFLERNERLPQYRTEQVLRGRMAELDEVDTWFGWTATAVEQDDRQVRVTVEKDGEQQTLEADYVVGCDGGRSIVARGMERSGTDFDQVVALAVFRSPELHRILDRFPPRSTYRVMAPYLKGYWAFLGKVDSEGTFFFHAPLPEGSTPADVDVKQMLHRAVGTEFPYDLDHLGFWDLRVQVAREYRAGRAFIAGDAAHTHPPYGGFGLNNGLEDAVNLSWKLAAVLQGWGGEGLLASYSPERQGVFRDIGQDIIAATIERERDFVERWSPEPDREAFEAAFSEIASVGGEIAVKDYEPHYEGSAVVAGPPGAVISAHGSHSFRARAGHHLSPQPLSSGQNVLDALGLGYTLLAFDAAESDVALLEEAAAGIGMPLTVVADTLAEGREEYGARLVLVRPDQHVAWAGDETPEDADRLIALIAGRAAQDRATA</sequence>
<dbReference type="Pfam" id="PF21274">
    <property type="entry name" value="Rng_hyd_C"/>
    <property type="match status" value="1"/>
</dbReference>
<gene>
    <name evidence="4" type="ORF">GGQ55_000181</name>
</gene>
<keyword evidence="2" id="KW-0274">FAD</keyword>
<evidence type="ECO:0000313" key="4">
    <source>
        <dbReference type="EMBL" id="NYJ03903.1"/>
    </source>
</evidence>
<comment type="caution">
    <text evidence="4">The sequence shown here is derived from an EMBL/GenBank/DDBJ whole genome shotgun (WGS) entry which is preliminary data.</text>
</comment>
<dbReference type="GO" id="GO:0071949">
    <property type="term" value="F:FAD binding"/>
    <property type="evidence" value="ECO:0007669"/>
    <property type="project" value="InterPro"/>
</dbReference>
<reference evidence="4 5" key="1">
    <citation type="submission" date="2020-07" db="EMBL/GenBank/DDBJ databases">
        <title>Sequencing the genomes of 1000 actinobacteria strains.</title>
        <authorList>
            <person name="Klenk H.-P."/>
        </authorList>
    </citation>
    <scope>NUCLEOTIDE SEQUENCE [LARGE SCALE GENOMIC DNA]</scope>
    <source>
        <strain evidence="4 5">DSM 104001</strain>
    </source>
</reference>
<dbReference type="InterPro" id="IPR002938">
    <property type="entry name" value="FAD-bd"/>
</dbReference>
<dbReference type="GO" id="GO:0016709">
    <property type="term" value="F:oxidoreductase activity, acting on paired donors, with incorporation or reduction of molecular oxygen, NAD(P)H as one donor, and incorporation of one atom of oxygen"/>
    <property type="evidence" value="ECO:0007669"/>
    <property type="project" value="UniProtKB-ARBA"/>
</dbReference>
<organism evidence="4 5">
    <name type="scientific">Petropleomorpha daqingensis</name>
    <dbReference type="NCBI Taxonomy" id="2026353"/>
    <lineage>
        <taxon>Bacteria</taxon>
        <taxon>Bacillati</taxon>
        <taxon>Actinomycetota</taxon>
        <taxon>Actinomycetes</taxon>
        <taxon>Geodermatophilales</taxon>
        <taxon>Geodermatophilaceae</taxon>
        <taxon>Petropleomorpha</taxon>
    </lineage>
</organism>